<dbReference type="PANTHER" id="PTHR36574:SF1">
    <property type="entry name" value="RHAMNOGALACTURONATE LYASE-RELATED"/>
    <property type="match status" value="1"/>
</dbReference>
<dbReference type="Pfam" id="PF14686">
    <property type="entry name" value="fn3_3"/>
    <property type="match status" value="1"/>
</dbReference>
<dbReference type="InterPro" id="IPR015364">
    <property type="entry name" value="RhgB_N"/>
</dbReference>
<dbReference type="Gene3D" id="2.60.40.1120">
    <property type="entry name" value="Carboxypeptidase-like, regulatory domain"/>
    <property type="match status" value="1"/>
</dbReference>
<dbReference type="PANTHER" id="PTHR36574">
    <property type="entry name" value="RHAMNOGALACTURONATE LYASE-RELATED"/>
    <property type="match status" value="1"/>
</dbReference>
<gene>
    <name evidence="15 17" type="ORF">P152DRAFT_463860</name>
</gene>
<evidence type="ECO:0000313" key="16">
    <source>
        <dbReference type="Proteomes" id="UP000504638"/>
    </source>
</evidence>
<dbReference type="SUPFAM" id="SSF49452">
    <property type="entry name" value="Starch-binding domain-like"/>
    <property type="match status" value="1"/>
</dbReference>
<evidence type="ECO:0000256" key="6">
    <source>
        <dbReference type="ARBA" id="ARBA00022729"/>
    </source>
</evidence>
<dbReference type="InterPro" id="IPR008979">
    <property type="entry name" value="Galactose-bd-like_sf"/>
</dbReference>
<sequence length="509" mass="54860">MKAIYVGSGISLVASAYAAFGANVVFTVNKRNCDITSLKFQGKELQWNSKGSHIASGLGSATVSAKRAPRWSLCVAGSLTQYLIARSGNPVIYMATHITAPHSVGELRFIARIRSNEMPNSMPLGDVSKTSGGSAIEGNDVFLVNGQTRPKFYSSERFIDDKVHCIGGSGRAACMVILNYETAPGGPFMRDINTNNGGESNDLYFYMNSGHLRTEDWCMGLHGPYAIHFTGGSISDGNLDTSFFKDLGIRGYVPDSARGSMSDQVSGVEAGKQAVVHFKNKEAQYWARADDTGNYKTPLMKPGSYEMTLYQGEFPIGKSNVQVNQGTITAKNLAGTSLSSGTFWRIGDWDGQPTGFQNADKFHRMHPTDRRMTSWGRLTYTVGSSTLGNVPMALVKGKNDPFTIVFNLDANQAKAATLRIGTTLSFAGGRPQTNVNNWAGPAPSQPTKIDSRGLTRGGYRGHGEVYTLNIPAGTLVTEKNTITINVLSSSSGTDFLAPNFILDAIELSQ</sequence>
<evidence type="ECO:0000313" key="15">
    <source>
        <dbReference type="EMBL" id="KAF1816222.1"/>
    </source>
</evidence>
<dbReference type="GO" id="GO:0102210">
    <property type="term" value="F:rhamnogalacturonan endolyase activity"/>
    <property type="evidence" value="ECO:0007669"/>
    <property type="project" value="UniProtKB-EC"/>
</dbReference>
<dbReference type="InterPro" id="IPR013784">
    <property type="entry name" value="Carb-bd-like_fold"/>
</dbReference>
<evidence type="ECO:0000256" key="1">
    <source>
        <dbReference type="ARBA" id="ARBA00001324"/>
    </source>
</evidence>
<dbReference type="GO" id="GO:0030246">
    <property type="term" value="F:carbohydrate binding"/>
    <property type="evidence" value="ECO:0007669"/>
    <property type="project" value="InterPro"/>
</dbReference>
<dbReference type="GO" id="GO:0045490">
    <property type="term" value="P:pectin catabolic process"/>
    <property type="evidence" value="ECO:0007669"/>
    <property type="project" value="TreeGrafter"/>
</dbReference>
<keyword evidence="16" id="KW-1185">Reference proteome</keyword>
<protein>
    <recommendedName>
        <fullName evidence="4">rhamnogalacturonan endolyase</fullName>
        <ecNumber evidence="4">4.2.2.23</ecNumber>
    </recommendedName>
</protein>
<dbReference type="Pfam" id="PF14683">
    <property type="entry name" value="CBM-like"/>
    <property type="match status" value="1"/>
</dbReference>
<proteinExistence type="inferred from homology"/>
<dbReference type="SUPFAM" id="SSF74650">
    <property type="entry name" value="Galactose mutarotase-like"/>
    <property type="match status" value="1"/>
</dbReference>
<evidence type="ECO:0000256" key="5">
    <source>
        <dbReference type="ARBA" id="ARBA00022525"/>
    </source>
</evidence>
<keyword evidence="6" id="KW-0732">Signal</keyword>
<dbReference type="Proteomes" id="UP000504638">
    <property type="component" value="Unplaced"/>
</dbReference>
<evidence type="ECO:0000259" key="14">
    <source>
        <dbReference type="Pfam" id="PF14686"/>
    </source>
</evidence>
<keyword evidence="5" id="KW-0964">Secreted</keyword>
<evidence type="ECO:0000256" key="7">
    <source>
        <dbReference type="ARBA" id="ARBA00023157"/>
    </source>
</evidence>
<reference evidence="17" key="2">
    <citation type="submission" date="2020-04" db="EMBL/GenBank/DDBJ databases">
        <authorList>
            <consortium name="NCBI Genome Project"/>
        </authorList>
    </citation>
    <scope>NUCLEOTIDE SEQUENCE</scope>
    <source>
        <strain evidence="17">CBS 781.70</strain>
    </source>
</reference>
<evidence type="ECO:0000256" key="10">
    <source>
        <dbReference type="ARBA" id="ARBA00023316"/>
    </source>
</evidence>
<keyword evidence="7" id="KW-1015">Disulfide bond</keyword>
<dbReference type="GO" id="GO:0071555">
    <property type="term" value="P:cell wall organization"/>
    <property type="evidence" value="ECO:0007669"/>
    <property type="project" value="UniProtKB-KW"/>
</dbReference>
<dbReference type="RefSeq" id="XP_033537853.1">
    <property type="nucleotide sequence ID" value="XM_033680528.1"/>
</dbReference>
<dbReference type="Gene3D" id="2.70.98.10">
    <property type="match status" value="1"/>
</dbReference>
<dbReference type="CDD" id="cd10317">
    <property type="entry name" value="RGL4_C"/>
    <property type="match status" value="1"/>
</dbReference>
<evidence type="ECO:0000259" key="13">
    <source>
        <dbReference type="Pfam" id="PF14683"/>
    </source>
</evidence>
<dbReference type="Pfam" id="PF09284">
    <property type="entry name" value="RhgB_N"/>
    <property type="match status" value="1"/>
</dbReference>
<dbReference type="InterPro" id="IPR011013">
    <property type="entry name" value="Gal_mutarotase_sf_dom"/>
</dbReference>
<dbReference type="EC" id="4.2.2.23" evidence="4"/>
<dbReference type="FunFam" id="2.60.120.260:FF:000102">
    <property type="entry name" value="Rhamnogalacturonate lyase A"/>
    <property type="match status" value="1"/>
</dbReference>
<keyword evidence="10" id="KW-0961">Cell wall biogenesis/degradation</keyword>
<evidence type="ECO:0000256" key="4">
    <source>
        <dbReference type="ARBA" id="ARBA00012437"/>
    </source>
</evidence>
<comment type="subcellular location">
    <subcellularLocation>
        <location evidence="2">Secreted</location>
    </subcellularLocation>
</comment>
<name>A0A6G1GDW6_9PEZI</name>
<evidence type="ECO:0000256" key="2">
    <source>
        <dbReference type="ARBA" id="ARBA00004613"/>
    </source>
</evidence>
<comment type="similarity">
    <text evidence="3">Belongs to the polysaccharide lyase 4 family.</text>
</comment>
<evidence type="ECO:0000256" key="8">
    <source>
        <dbReference type="ARBA" id="ARBA00023239"/>
    </source>
</evidence>
<dbReference type="GeneID" id="54421098"/>
<accession>A0A6G1GDW6</accession>
<dbReference type="GO" id="GO:0005576">
    <property type="term" value="C:extracellular region"/>
    <property type="evidence" value="ECO:0007669"/>
    <property type="project" value="UniProtKB-SubCell"/>
</dbReference>
<evidence type="ECO:0000256" key="3">
    <source>
        <dbReference type="ARBA" id="ARBA00010418"/>
    </source>
</evidence>
<dbReference type="SUPFAM" id="SSF49785">
    <property type="entry name" value="Galactose-binding domain-like"/>
    <property type="match status" value="1"/>
</dbReference>
<dbReference type="OrthoDB" id="114708at2759"/>
<feature type="domain" description="Rhamnogalacturonan lyase" evidence="14">
    <location>
        <begin position="264"/>
        <end position="327"/>
    </location>
</feature>
<feature type="domain" description="Rhamnogalacturonase B N-terminal" evidence="12">
    <location>
        <begin position="21"/>
        <end position="251"/>
    </location>
</feature>
<feature type="domain" description="Rhamnogalacturonan lyase" evidence="13">
    <location>
        <begin position="342"/>
        <end position="507"/>
    </location>
</feature>
<evidence type="ECO:0000313" key="17">
    <source>
        <dbReference type="RefSeq" id="XP_033537853.1"/>
    </source>
</evidence>
<evidence type="ECO:0000259" key="12">
    <source>
        <dbReference type="Pfam" id="PF09284"/>
    </source>
</evidence>
<dbReference type="InterPro" id="IPR029413">
    <property type="entry name" value="RG-lyase_II"/>
</dbReference>
<dbReference type="EMBL" id="ML975150">
    <property type="protein sequence ID" value="KAF1816222.1"/>
    <property type="molecule type" value="Genomic_DNA"/>
</dbReference>
<reference evidence="17" key="3">
    <citation type="submission" date="2025-04" db="UniProtKB">
        <authorList>
            <consortium name="RefSeq"/>
        </authorList>
    </citation>
    <scope>IDENTIFICATION</scope>
    <source>
        <strain evidence="17">CBS 781.70</strain>
    </source>
</reference>
<organism evidence="15">
    <name type="scientific">Eremomyces bilateralis CBS 781.70</name>
    <dbReference type="NCBI Taxonomy" id="1392243"/>
    <lineage>
        <taxon>Eukaryota</taxon>
        <taxon>Fungi</taxon>
        <taxon>Dikarya</taxon>
        <taxon>Ascomycota</taxon>
        <taxon>Pezizomycotina</taxon>
        <taxon>Dothideomycetes</taxon>
        <taxon>Dothideomycetes incertae sedis</taxon>
        <taxon>Eremomycetales</taxon>
        <taxon>Eremomycetaceae</taxon>
        <taxon>Eremomyces</taxon>
    </lineage>
</organism>
<evidence type="ECO:0000256" key="11">
    <source>
        <dbReference type="ARBA" id="ARBA00023326"/>
    </source>
</evidence>
<dbReference type="Gene3D" id="2.60.120.260">
    <property type="entry name" value="Galactose-binding domain-like"/>
    <property type="match status" value="1"/>
</dbReference>
<evidence type="ECO:0000256" key="9">
    <source>
        <dbReference type="ARBA" id="ARBA00023277"/>
    </source>
</evidence>
<dbReference type="InterPro" id="IPR016590">
    <property type="entry name" value="Rhamnogalacturonase_B"/>
</dbReference>
<keyword evidence="9" id="KW-0119">Carbohydrate metabolism</keyword>
<dbReference type="AlphaFoldDB" id="A0A6G1GDW6"/>
<keyword evidence="8" id="KW-0456">Lyase</keyword>
<dbReference type="InterPro" id="IPR014718">
    <property type="entry name" value="GH-type_carb-bd"/>
</dbReference>
<keyword evidence="11" id="KW-0624">Polysaccharide degradation</keyword>
<comment type="catalytic activity">
    <reaction evidence="1">
        <text>Endotype eliminative cleavage of L-alpha-rhamnopyranosyl-(1-&gt;4)-alpha-D-galactopyranosyluronic acid bonds of rhamnogalacturonan I domains in ramified hairy regions of pectin leaving L-rhamnopyranose at the reducing end and 4-deoxy-4,5-unsaturated D-galactopyranosyluronic acid at the non-reducing end.</text>
        <dbReference type="EC" id="4.2.2.23"/>
    </reaction>
</comment>
<reference evidence="15 17" key="1">
    <citation type="submission" date="2020-01" db="EMBL/GenBank/DDBJ databases">
        <authorList>
            <consortium name="DOE Joint Genome Institute"/>
            <person name="Haridas S."/>
            <person name="Albert R."/>
            <person name="Binder M."/>
            <person name="Bloem J."/>
            <person name="Labutti K."/>
            <person name="Salamov A."/>
            <person name="Andreopoulos B."/>
            <person name="Baker S.E."/>
            <person name="Barry K."/>
            <person name="Bills G."/>
            <person name="Bluhm B.H."/>
            <person name="Cannon C."/>
            <person name="Castanera R."/>
            <person name="Culley D.E."/>
            <person name="Daum C."/>
            <person name="Ezra D."/>
            <person name="Gonzalez J.B."/>
            <person name="Henrissat B."/>
            <person name="Kuo A."/>
            <person name="Liang C."/>
            <person name="Lipzen A."/>
            <person name="Lutzoni F."/>
            <person name="Magnuson J."/>
            <person name="Mondo S."/>
            <person name="Nolan M."/>
            <person name="Ohm R."/>
            <person name="Pangilinan J."/>
            <person name="Park H.-J."/>
            <person name="Ramirez L."/>
            <person name="Alfaro M."/>
            <person name="Sun H."/>
            <person name="Tritt A."/>
            <person name="Yoshinaga Y."/>
            <person name="Zwiers L.-H."/>
            <person name="Turgeon B.G."/>
            <person name="Goodwin S.B."/>
            <person name="Spatafora J.W."/>
            <person name="Crous P.W."/>
            <person name="Grigoriev I.V."/>
        </authorList>
    </citation>
    <scope>NUCLEOTIDE SEQUENCE</scope>
    <source>
        <strain evidence="15 17">CBS 781.70</strain>
    </source>
</reference>
<dbReference type="InterPro" id="IPR029411">
    <property type="entry name" value="RG-lyase_III"/>
</dbReference>